<dbReference type="GO" id="GO:0005789">
    <property type="term" value="C:endoplasmic reticulum membrane"/>
    <property type="evidence" value="ECO:0007669"/>
    <property type="project" value="TreeGrafter"/>
</dbReference>
<gene>
    <name evidence="8" type="ORF">CBR_g20321</name>
</gene>
<name>A0A388L058_CHABU</name>
<keyword evidence="2" id="KW-0813">Transport</keyword>
<dbReference type="EMBL" id="BFEA01000229">
    <property type="protein sequence ID" value="GBG75696.1"/>
    <property type="molecule type" value="Genomic_DNA"/>
</dbReference>
<dbReference type="Gramene" id="GBG75696">
    <property type="protein sequence ID" value="GBG75696"/>
    <property type="gene ID" value="CBR_g20321"/>
</dbReference>
<dbReference type="GO" id="GO:0006906">
    <property type="term" value="P:vesicle fusion"/>
    <property type="evidence" value="ECO:0007669"/>
    <property type="project" value="TreeGrafter"/>
</dbReference>
<evidence type="ECO:0000313" key="8">
    <source>
        <dbReference type="EMBL" id="GBG75696.1"/>
    </source>
</evidence>
<keyword evidence="4" id="KW-0653">Protein transport</keyword>
<organism evidence="8 9">
    <name type="scientific">Chara braunii</name>
    <name type="common">Braun's stonewort</name>
    <dbReference type="NCBI Taxonomy" id="69332"/>
    <lineage>
        <taxon>Eukaryota</taxon>
        <taxon>Viridiplantae</taxon>
        <taxon>Streptophyta</taxon>
        <taxon>Charophyceae</taxon>
        <taxon>Charales</taxon>
        <taxon>Characeae</taxon>
        <taxon>Chara</taxon>
    </lineage>
</organism>
<dbReference type="OrthoDB" id="158360at2759"/>
<dbReference type="Pfam" id="PF12352">
    <property type="entry name" value="V-SNARE_C"/>
    <property type="match status" value="1"/>
</dbReference>
<feature type="transmembrane region" description="Helical" evidence="7">
    <location>
        <begin position="93"/>
        <end position="112"/>
    </location>
</feature>
<dbReference type="GO" id="GO:0000149">
    <property type="term" value="F:SNARE binding"/>
    <property type="evidence" value="ECO:0007669"/>
    <property type="project" value="TreeGrafter"/>
</dbReference>
<evidence type="ECO:0000256" key="7">
    <source>
        <dbReference type="SAM" id="Phobius"/>
    </source>
</evidence>
<dbReference type="AlphaFoldDB" id="A0A388L058"/>
<evidence type="ECO:0000256" key="4">
    <source>
        <dbReference type="ARBA" id="ARBA00022927"/>
    </source>
</evidence>
<dbReference type="PANTHER" id="PTHR21230:SF1">
    <property type="entry name" value="GOLGI SNAP RECEPTOR COMPLEX MEMBER 2"/>
    <property type="match status" value="1"/>
</dbReference>
<dbReference type="GO" id="GO:0031902">
    <property type="term" value="C:late endosome membrane"/>
    <property type="evidence" value="ECO:0007669"/>
    <property type="project" value="TreeGrafter"/>
</dbReference>
<keyword evidence="5 7" id="KW-1133">Transmembrane helix</keyword>
<evidence type="ECO:0000313" key="9">
    <source>
        <dbReference type="Proteomes" id="UP000265515"/>
    </source>
</evidence>
<evidence type="ECO:0000256" key="2">
    <source>
        <dbReference type="ARBA" id="ARBA00022448"/>
    </source>
</evidence>
<evidence type="ECO:0000256" key="3">
    <source>
        <dbReference type="ARBA" id="ARBA00022692"/>
    </source>
</evidence>
<dbReference type="GO" id="GO:0005794">
    <property type="term" value="C:Golgi apparatus"/>
    <property type="evidence" value="ECO:0007669"/>
    <property type="project" value="TreeGrafter"/>
</dbReference>
<keyword evidence="6 7" id="KW-0472">Membrane</keyword>
<dbReference type="GO" id="GO:0012507">
    <property type="term" value="C:ER to Golgi transport vesicle membrane"/>
    <property type="evidence" value="ECO:0007669"/>
    <property type="project" value="TreeGrafter"/>
</dbReference>
<dbReference type="GO" id="GO:0005484">
    <property type="term" value="F:SNAP receptor activity"/>
    <property type="evidence" value="ECO:0007669"/>
    <property type="project" value="TreeGrafter"/>
</dbReference>
<reference evidence="8 9" key="1">
    <citation type="journal article" date="2018" name="Cell">
        <title>The Chara Genome: Secondary Complexity and Implications for Plant Terrestrialization.</title>
        <authorList>
            <person name="Nishiyama T."/>
            <person name="Sakayama H."/>
            <person name="Vries J.D."/>
            <person name="Buschmann H."/>
            <person name="Saint-Marcoux D."/>
            <person name="Ullrich K.K."/>
            <person name="Haas F.B."/>
            <person name="Vanderstraeten L."/>
            <person name="Becker D."/>
            <person name="Lang D."/>
            <person name="Vosolsobe S."/>
            <person name="Rombauts S."/>
            <person name="Wilhelmsson P.K.I."/>
            <person name="Janitza P."/>
            <person name="Kern R."/>
            <person name="Heyl A."/>
            <person name="Rumpler F."/>
            <person name="Villalobos L.I.A.C."/>
            <person name="Clay J.M."/>
            <person name="Skokan R."/>
            <person name="Toyoda A."/>
            <person name="Suzuki Y."/>
            <person name="Kagoshima H."/>
            <person name="Schijlen E."/>
            <person name="Tajeshwar N."/>
            <person name="Catarino B."/>
            <person name="Hetherington A.J."/>
            <person name="Saltykova A."/>
            <person name="Bonnot C."/>
            <person name="Breuninger H."/>
            <person name="Symeonidi A."/>
            <person name="Radhakrishnan G.V."/>
            <person name="Van Nieuwerburgh F."/>
            <person name="Deforce D."/>
            <person name="Chang C."/>
            <person name="Karol K.G."/>
            <person name="Hedrich R."/>
            <person name="Ulvskov P."/>
            <person name="Glockner G."/>
            <person name="Delwiche C.F."/>
            <person name="Petrasek J."/>
            <person name="Van de Peer Y."/>
            <person name="Friml J."/>
            <person name="Beilby M."/>
            <person name="Dolan L."/>
            <person name="Kohara Y."/>
            <person name="Sugano S."/>
            <person name="Fujiyama A."/>
            <person name="Delaux P.-M."/>
            <person name="Quint M."/>
            <person name="TheiBen G."/>
            <person name="Hagemann M."/>
            <person name="Harholt J."/>
            <person name="Dunand C."/>
            <person name="Zachgo S."/>
            <person name="Langdale J."/>
            <person name="Maumus F."/>
            <person name="Straeten D.V.D."/>
            <person name="Gould S.B."/>
            <person name="Rensing S.A."/>
        </authorList>
    </citation>
    <scope>NUCLEOTIDE SEQUENCE [LARGE SCALE GENOMIC DNA]</scope>
    <source>
        <strain evidence="8 9">S276</strain>
    </source>
</reference>
<evidence type="ECO:0000256" key="1">
    <source>
        <dbReference type="ARBA" id="ARBA00004211"/>
    </source>
</evidence>
<evidence type="ECO:0000256" key="6">
    <source>
        <dbReference type="ARBA" id="ARBA00023136"/>
    </source>
</evidence>
<keyword evidence="3 7" id="KW-0812">Transmembrane</keyword>
<keyword evidence="9" id="KW-1185">Reference proteome</keyword>
<sequence length="114" mass="13454">MERFSHFKAEGARILRQHGDEYDEESQMRGHVHNSHQKLDEAFRTGTQVLQSYAEQRERLKSAQRKALDMLNTVGLSSSLLRMAERRQFWDRWLVYAGMVVTIVVVFGVWYLTH</sequence>
<dbReference type="GO" id="GO:0015031">
    <property type="term" value="P:protein transport"/>
    <property type="evidence" value="ECO:0007669"/>
    <property type="project" value="UniProtKB-KW"/>
</dbReference>
<dbReference type="Proteomes" id="UP000265515">
    <property type="component" value="Unassembled WGS sequence"/>
</dbReference>
<dbReference type="OMA" id="DCRENGD"/>
<dbReference type="PANTHER" id="PTHR21230">
    <property type="entry name" value="VESICLE TRANSPORT V-SNARE PROTEIN VTI1-RELATED"/>
    <property type="match status" value="1"/>
</dbReference>
<dbReference type="SUPFAM" id="SSF58038">
    <property type="entry name" value="SNARE fusion complex"/>
    <property type="match status" value="1"/>
</dbReference>
<dbReference type="STRING" id="69332.A0A388L058"/>
<dbReference type="GO" id="GO:0031201">
    <property type="term" value="C:SNARE complex"/>
    <property type="evidence" value="ECO:0007669"/>
    <property type="project" value="TreeGrafter"/>
</dbReference>
<comment type="caution">
    <text evidence="8">The sequence shown here is derived from an EMBL/GenBank/DDBJ whole genome shotgun (WGS) entry which is preliminary data.</text>
</comment>
<comment type="subcellular location">
    <subcellularLocation>
        <location evidence="1">Membrane</location>
        <topology evidence="1">Single-pass type IV membrane protein</topology>
    </subcellularLocation>
</comment>
<protein>
    <recommendedName>
        <fullName evidence="10">Membrin</fullName>
    </recommendedName>
</protein>
<evidence type="ECO:0000256" key="5">
    <source>
        <dbReference type="ARBA" id="ARBA00022989"/>
    </source>
</evidence>
<accession>A0A388L058</accession>
<proteinExistence type="predicted"/>
<evidence type="ECO:0008006" key="10">
    <source>
        <dbReference type="Google" id="ProtNLM"/>
    </source>
</evidence>